<gene>
    <name evidence="1" type="ORF">AB1207_22310</name>
</gene>
<dbReference type="EMBL" id="JBFNQN010000018">
    <property type="protein sequence ID" value="MEW9267485.1"/>
    <property type="molecule type" value="Genomic_DNA"/>
</dbReference>
<evidence type="ECO:0000313" key="2">
    <source>
        <dbReference type="Proteomes" id="UP001555826"/>
    </source>
</evidence>
<keyword evidence="2" id="KW-1185">Reference proteome</keyword>
<evidence type="ECO:0000313" key="1">
    <source>
        <dbReference type="EMBL" id="MEW9267485.1"/>
    </source>
</evidence>
<comment type="caution">
    <text evidence="1">The sequence shown here is derived from an EMBL/GenBank/DDBJ whole genome shotgun (WGS) entry which is preliminary data.</text>
</comment>
<proteinExistence type="predicted"/>
<sequence length="44" mass="4882">MQQWQAVRAALTGQAPQPRGEVVWTGGRWVSDDDQELLVLTGQC</sequence>
<dbReference type="Proteomes" id="UP001555826">
    <property type="component" value="Unassembled WGS sequence"/>
</dbReference>
<reference evidence="1 2" key="1">
    <citation type="submission" date="2024-07" db="EMBL/GenBank/DDBJ databases">
        <authorList>
            <person name="Thanompreechachai J."/>
            <person name="Duangmal K."/>
        </authorList>
    </citation>
    <scope>NUCLEOTIDE SEQUENCE [LARGE SCALE GENOMIC DNA]</scope>
    <source>
        <strain evidence="1 2">KCTC 19886</strain>
    </source>
</reference>
<accession>A0ABV3PCX4</accession>
<dbReference type="RefSeq" id="WP_367640853.1">
    <property type="nucleotide sequence ID" value="NZ_JBFNQN010000018.1"/>
</dbReference>
<protein>
    <submittedName>
        <fullName evidence="1">Uncharacterized protein</fullName>
    </submittedName>
</protein>
<name>A0ABV3PCX4_9ACTN</name>
<organism evidence="1 2">
    <name type="scientific">Kineococcus endophyticus</name>
    <dbReference type="NCBI Taxonomy" id="1181883"/>
    <lineage>
        <taxon>Bacteria</taxon>
        <taxon>Bacillati</taxon>
        <taxon>Actinomycetota</taxon>
        <taxon>Actinomycetes</taxon>
        <taxon>Kineosporiales</taxon>
        <taxon>Kineosporiaceae</taxon>
        <taxon>Kineococcus</taxon>
    </lineage>
</organism>